<dbReference type="InterPro" id="IPR002938">
    <property type="entry name" value="FAD-bd"/>
</dbReference>
<reference evidence="4 5" key="1">
    <citation type="submission" date="2019-09" db="EMBL/GenBank/DDBJ databases">
        <authorList>
            <person name="Depoorter E."/>
        </authorList>
    </citation>
    <scope>NUCLEOTIDE SEQUENCE [LARGE SCALE GENOMIC DNA]</scope>
    <source>
        <strain evidence="4">LMG 30113</strain>
    </source>
</reference>
<dbReference type="PANTHER" id="PTHR13789:SF309">
    <property type="entry name" value="PUTATIVE (AFU_ORTHOLOGUE AFUA_6G14510)-RELATED"/>
    <property type="match status" value="1"/>
</dbReference>
<dbReference type="GO" id="GO:0071949">
    <property type="term" value="F:FAD binding"/>
    <property type="evidence" value="ECO:0007669"/>
    <property type="project" value="InterPro"/>
</dbReference>
<evidence type="ECO:0000313" key="5">
    <source>
        <dbReference type="Proteomes" id="UP000494330"/>
    </source>
</evidence>
<dbReference type="PANTHER" id="PTHR13789">
    <property type="entry name" value="MONOOXYGENASE"/>
    <property type="match status" value="1"/>
</dbReference>
<accession>A0A6J5EYC3</accession>
<dbReference type="GO" id="GO:0004497">
    <property type="term" value="F:monooxygenase activity"/>
    <property type="evidence" value="ECO:0007669"/>
    <property type="project" value="UniProtKB-KW"/>
</dbReference>
<dbReference type="NCBIfam" id="NF005313">
    <property type="entry name" value="PRK06847.1"/>
    <property type="match status" value="1"/>
</dbReference>
<keyword evidence="2 4" id="KW-0503">Monooxygenase</keyword>
<dbReference type="InterPro" id="IPR036188">
    <property type="entry name" value="FAD/NAD-bd_sf"/>
</dbReference>
<organism evidence="4 5">
    <name type="scientific">Burkholderia paludis</name>
    <dbReference type="NCBI Taxonomy" id="1506587"/>
    <lineage>
        <taxon>Bacteria</taxon>
        <taxon>Pseudomonadati</taxon>
        <taxon>Pseudomonadota</taxon>
        <taxon>Betaproteobacteria</taxon>
        <taxon>Burkholderiales</taxon>
        <taxon>Burkholderiaceae</taxon>
        <taxon>Burkholderia</taxon>
        <taxon>Burkholderia cepacia complex</taxon>
    </lineage>
</organism>
<keyword evidence="1" id="KW-0560">Oxidoreductase</keyword>
<dbReference type="Gene3D" id="3.50.50.60">
    <property type="entry name" value="FAD/NAD(P)-binding domain"/>
    <property type="match status" value="1"/>
</dbReference>
<proteinExistence type="predicted"/>
<dbReference type="AlphaFoldDB" id="A0A6J5EYC3"/>
<name>A0A6J5EYC3_9BURK</name>
<protein>
    <submittedName>
        <fullName evidence="4">6-hydroxynicotinate 3-monooxygenase</fullName>
    </submittedName>
</protein>
<feature type="domain" description="FAD-binding" evidence="3">
    <location>
        <begin position="6"/>
        <end position="340"/>
    </location>
</feature>
<dbReference type="EMBL" id="CABVQD010000031">
    <property type="protein sequence ID" value="VWC28135.1"/>
    <property type="molecule type" value="Genomic_DNA"/>
</dbReference>
<dbReference type="SUPFAM" id="SSF51905">
    <property type="entry name" value="FAD/NAD(P)-binding domain"/>
    <property type="match status" value="1"/>
</dbReference>
<gene>
    <name evidence="4" type="ORF">BPA30113_06125</name>
</gene>
<dbReference type="Pfam" id="PF01494">
    <property type="entry name" value="FAD_binding_3"/>
    <property type="match status" value="1"/>
</dbReference>
<dbReference type="InterPro" id="IPR050493">
    <property type="entry name" value="FAD-dep_Monooxygenase_BioMet"/>
</dbReference>
<evidence type="ECO:0000256" key="2">
    <source>
        <dbReference type="ARBA" id="ARBA00023033"/>
    </source>
</evidence>
<evidence type="ECO:0000259" key="3">
    <source>
        <dbReference type="Pfam" id="PF01494"/>
    </source>
</evidence>
<keyword evidence="5" id="KW-1185">Reference proteome</keyword>
<evidence type="ECO:0000313" key="4">
    <source>
        <dbReference type="EMBL" id="VWC28135.1"/>
    </source>
</evidence>
<dbReference type="Proteomes" id="UP000494330">
    <property type="component" value="Unassembled WGS sequence"/>
</dbReference>
<sequence>MEDVKKVLIVGGGIAGLTAAVALKRRNIEALVVEKNPDWSVYGVGIIQPSNMLRALRSIGLGDKCLAAGRGFNGWRFCDPDGCVLAEAAEFNIAGPGYPAANGITRPALHKILTEAVLEQGTEVRLGVTVQTLRDDGEGVEVLFTDGTLDRFDLVIGADGAYSKMRAMLFGDAIQPKYTGQGVWRYNFPRPEGFDWGSMYFGRKSKAGLVPLTESTMYLFLVTAEEGNPRMPSSELGALLRERMQEYGGLLADLRELVTDSSAVVYRPMEVVMLPRPWHRGRVLLIGDAAHSGTPHLAEGAAMAIEDSIVLAEMLEGMTDIDATLNAFWARRAPRAQLVYDTGIQLGEWEQAEWKGQPVGGAAHEAFTHAYKVLSEPV</sequence>
<dbReference type="RefSeq" id="WP_034199763.1">
    <property type="nucleotide sequence ID" value="NZ_CABVQD010000031.1"/>
</dbReference>
<evidence type="ECO:0000256" key="1">
    <source>
        <dbReference type="ARBA" id="ARBA00023002"/>
    </source>
</evidence>
<dbReference type="PRINTS" id="PR00420">
    <property type="entry name" value="RNGMNOXGNASE"/>
</dbReference>